<dbReference type="EMBL" id="CABWKZ010000020">
    <property type="protein sequence ID" value="VXA56054.1"/>
    <property type="molecule type" value="Genomic_DNA"/>
</dbReference>
<reference evidence="1 2" key="1">
    <citation type="submission" date="2019-10" db="EMBL/GenBank/DDBJ databases">
        <authorList>
            <person name="Karimi E."/>
        </authorList>
    </citation>
    <scope>NUCLEOTIDE SEQUENCE [LARGE SCALE GENOMIC DNA]</scope>
    <source>
        <strain evidence="1">Acinetobacter sp. 8BE</strain>
    </source>
</reference>
<dbReference type="PANTHER" id="PTHR39456">
    <property type="entry name" value="METAL-DEPENDENT HYDROLASE"/>
    <property type="match status" value="1"/>
</dbReference>
<keyword evidence="1" id="KW-0378">Hydrolase</keyword>
<name>A0A653K7P5_9GAMM</name>
<dbReference type="PANTHER" id="PTHR39456:SF1">
    <property type="entry name" value="METAL-DEPENDENT HYDROLASE"/>
    <property type="match status" value="1"/>
</dbReference>
<organism evidence="1 2">
    <name type="scientific">Acinetobacter proteolyticus</name>
    <dbReference type="NCBI Taxonomy" id="1776741"/>
    <lineage>
        <taxon>Bacteria</taxon>
        <taxon>Pseudomonadati</taxon>
        <taxon>Pseudomonadota</taxon>
        <taxon>Gammaproteobacteria</taxon>
        <taxon>Moraxellales</taxon>
        <taxon>Moraxellaceae</taxon>
        <taxon>Acinetobacter</taxon>
    </lineage>
</organism>
<gene>
    <name evidence="1" type="ORF">ACI8B_270006</name>
</gene>
<evidence type="ECO:0000313" key="1">
    <source>
        <dbReference type="EMBL" id="VXA56054.1"/>
    </source>
</evidence>
<dbReference type="AlphaFoldDB" id="A0A653K7P5"/>
<dbReference type="InterPro" id="IPR016516">
    <property type="entry name" value="UCP07580"/>
</dbReference>
<dbReference type="GO" id="GO:0016787">
    <property type="term" value="F:hydrolase activity"/>
    <property type="evidence" value="ECO:0007669"/>
    <property type="project" value="UniProtKB-KW"/>
</dbReference>
<sequence length="98" mass="11487">MNQHIKSIQEPHSVSSSDCEIKLRNIILDWSDVPLSWIYNDRFSSNAMNALSYFLVDAEFSMCRLCHESIPYIKDEKLIDDLKNFAKQEVLHARAHQF</sequence>
<proteinExistence type="predicted"/>
<accession>A0A653K7P5</accession>
<evidence type="ECO:0000313" key="2">
    <source>
        <dbReference type="Proteomes" id="UP000430404"/>
    </source>
</evidence>
<protein>
    <submittedName>
        <fullName evidence="1">Metal-dependent hydrolase</fullName>
    </submittedName>
</protein>
<dbReference type="Pfam" id="PF10118">
    <property type="entry name" value="Metal_hydrol"/>
    <property type="match status" value="1"/>
</dbReference>
<dbReference type="Proteomes" id="UP000430404">
    <property type="component" value="Unassembled WGS sequence"/>
</dbReference>